<evidence type="ECO:0000313" key="2">
    <source>
        <dbReference type="EMBL" id="KAG5641418.1"/>
    </source>
</evidence>
<evidence type="ECO:0008006" key="4">
    <source>
        <dbReference type="Google" id="ProtNLM"/>
    </source>
</evidence>
<feature type="compositionally biased region" description="Acidic residues" evidence="1">
    <location>
        <begin position="52"/>
        <end position="64"/>
    </location>
</feature>
<dbReference type="OrthoDB" id="3341212at2759"/>
<evidence type="ECO:0000256" key="1">
    <source>
        <dbReference type="SAM" id="MobiDB-lite"/>
    </source>
</evidence>
<proteinExistence type="predicted"/>
<dbReference type="Proteomes" id="UP000775547">
    <property type="component" value="Unassembled WGS sequence"/>
</dbReference>
<feature type="compositionally biased region" description="Acidic residues" evidence="1">
    <location>
        <begin position="1"/>
        <end position="16"/>
    </location>
</feature>
<evidence type="ECO:0000313" key="3">
    <source>
        <dbReference type="Proteomes" id="UP000775547"/>
    </source>
</evidence>
<gene>
    <name evidence="2" type="ORF">DXG03_005263</name>
</gene>
<feature type="compositionally biased region" description="Basic and acidic residues" evidence="1">
    <location>
        <begin position="34"/>
        <end position="50"/>
    </location>
</feature>
<organism evidence="2 3">
    <name type="scientific">Asterophora parasitica</name>
    <dbReference type="NCBI Taxonomy" id="117018"/>
    <lineage>
        <taxon>Eukaryota</taxon>
        <taxon>Fungi</taxon>
        <taxon>Dikarya</taxon>
        <taxon>Basidiomycota</taxon>
        <taxon>Agaricomycotina</taxon>
        <taxon>Agaricomycetes</taxon>
        <taxon>Agaricomycetidae</taxon>
        <taxon>Agaricales</taxon>
        <taxon>Tricholomatineae</taxon>
        <taxon>Lyophyllaceae</taxon>
        <taxon>Asterophora</taxon>
    </lineage>
</organism>
<name>A0A9P7G3H3_9AGAR</name>
<keyword evidence="3" id="KW-1185">Reference proteome</keyword>
<accession>A0A9P7G3H3</accession>
<feature type="region of interest" description="Disordered" evidence="1">
    <location>
        <begin position="527"/>
        <end position="546"/>
    </location>
</feature>
<feature type="region of interest" description="Disordered" evidence="1">
    <location>
        <begin position="1"/>
        <end position="65"/>
    </location>
</feature>
<protein>
    <recommendedName>
        <fullName evidence="4">F-box domain-containing protein</fullName>
    </recommendedName>
</protein>
<comment type="caution">
    <text evidence="2">The sequence shown here is derived from an EMBL/GenBank/DDBJ whole genome shotgun (WGS) entry which is preliminary data.</text>
</comment>
<reference evidence="2" key="2">
    <citation type="submission" date="2021-10" db="EMBL/GenBank/DDBJ databases">
        <title>Phylogenomics reveals ancestral predisposition of the termite-cultivated fungus Termitomyces towards a domesticated lifestyle.</title>
        <authorList>
            <person name="Auxier B."/>
            <person name="Grum-Grzhimaylo A."/>
            <person name="Cardenas M.E."/>
            <person name="Lodge J.D."/>
            <person name="Laessoe T."/>
            <person name="Pedersen O."/>
            <person name="Smith M.E."/>
            <person name="Kuyper T.W."/>
            <person name="Franco-Molano E.A."/>
            <person name="Baroni T.J."/>
            <person name="Aanen D.K."/>
        </authorList>
    </citation>
    <scope>NUCLEOTIDE SEQUENCE</scope>
    <source>
        <strain evidence="2">AP01</strain>
        <tissue evidence="2">Mycelium</tissue>
    </source>
</reference>
<feature type="compositionally biased region" description="Acidic residues" evidence="1">
    <location>
        <begin position="24"/>
        <end position="33"/>
    </location>
</feature>
<feature type="non-terminal residue" evidence="2">
    <location>
        <position position="546"/>
    </location>
</feature>
<reference evidence="2" key="1">
    <citation type="submission" date="2020-07" db="EMBL/GenBank/DDBJ databases">
        <authorList>
            <person name="Nieuwenhuis M."/>
            <person name="Van De Peppel L.J.J."/>
        </authorList>
    </citation>
    <scope>NUCLEOTIDE SEQUENCE</scope>
    <source>
        <strain evidence="2">AP01</strain>
        <tissue evidence="2">Mycelium</tissue>
    </source>
</reference>
<dbReference type="EMBL" id="JABCKV010000316">
    <property type="protein sequence ID" value="KAG5641418.1"/>
    <property type="molecule type" value="Genomic_DNA"/>
</dbReference>
<sequence>MEACSEGDEEDEYLDDCEMKDGWSEDDDDEDGIGVDKEKQQAKAKDKGVDAIDVDEDNEEDEEDQEKRVLPFQVLVSHVCKHWQDVAVESPALWTTLTFSDGASLEKSKIWIQLSKGLPLDIHVECITIPDKDNSEDETEDSDEERDVYNPDLYDRLGWGSPPLSASEGPAISTTATTHGRKAEGRKHFYLPPPPFSFSLEDLAQILDLIIPYVARWRSLKDHRIFQPAALREAFLLFDGNAPRLYDVALWQVHLDWDRSLAFLRGLRDLELTFHTKDVRRFYAAFTTIIAASPSLRTLPLCLPGPQDHVASDPSVDVANPNDWGLSENPISILSLNDLVLYKHEAAYAVALLQKRSVPNVRWLTLDFEGEDYSAFVRQLAQPMPAPADSHAKLPSILAGLERLRVSSLLWDTRSIDAMYEQLGELQTITLNCSGEDEKKLFLRLCKSSLSSSSSSTPSVKPNKVACPKLHTIITTGISGAQMRFFVQARRIAGVPMRRVMLSMEDDVHPVDEKWLRAHVEELDFFEPSDSEADFEEDLDSDDSDD</sequence>
<dbReference type="AlphaFoldDB" id="A0A9P7G3H3"/>